<dbReference type="EMBL" id="CAJVPQ010002409">
    <property type="protein sequence ID" value="CAG8596011.1"/>
    <property type="molecule type" value="Genomic_DNA"/>
</dbReference>
<protein>
    <submittedName>
        <fullName evidence="1">5731_t:CDS:1</fullName>
    </submittedName>
</protein>
<name>A0A9N9C9N9_9GLOM</name>
<proteinExistence type="predicted"/>
<gene>
    <name evidence="1" type="ORF">FCALED_LOCUS8345</name>
</gene>
<dbReference type="AlphaFoldDB" id="A0A9N9C9N9"/>
<sequence length="40" mass="4392">MQTERASLQAGLAWLGLSIDLHDPSRVEPKKSGSTRAVER</sequence>
<comment type="caution">
    <text evidence="1">The sequence shown here is derived from an EMBL/GenBank/DDBJ whole genome shotgun (WGS) entry which is preliminary data.</text>
</comment>
<reference evidence="1" key="1">
    <citation type="submission" date="2021-06" db="EMBL/GenBank/DDBJ databases">
        <authorList>
            <person name="Kallberg Y."/>
            <person name="Tangrot J."/>
            <person name="Rosling A."/>
        </authorList>
    </citation>
    <scope>NUCLEOTIDE SEQUENCE</scope>
    <source>
        <strain evidence="1">UK204</strain>
    </source>
</reference>
<keyword evidence="2" id="KW-1185">Reference proteome</keyword>
<evidence type="ECO:0000313" key="2">
    <source>
        <dbReference type="Proteomes" id="UP000789570"/>
    </source>
</evidence>
<accession>A0A9N9C9N9</accession>
<dbReference type="Proteomes" id="UP000789570">
    <property type="component" value="Unassembled WGS sequence"/>
</dbReference>
<organism evidence="1 2">
    <name type="scientific">Funneliformis caledonium</name>
    <dbReference type="NCBI Taxonomy" id="1117310"/>
    <lineage>
        <taxon>Eukaryota</taxon>
        <taxon>Fungi</taxon>
        <taxon>Fungi incertae sedis</taxon>
        <taxon>Mucoromycota</taxon>
        <taxon>Glomeromycotina</taxon>
        <taxon>Glomeromycetes</taxon>
        <taxon>Glomerales</taxon>
        <taxon>Glomeraceae</taxon>
        <taxon>Funneliformis</taxon>
    </lineage>
</organism>
<evidence type="ECO:0000313" key="1">
    <source>
        <dbReference type="EMBL" id="CAG8596011.1"/>
    </source>
</evidence>